<reference evidence="6" key="3">
    <citation type="submission" date="2012-09" db="EMBL/GenBank/DDBJ databases">
        <authorList>
            <consortium name="VectorBase"/>
        </authorList>
    </citation>
    <scope>NUCLEOTIDE SEQUENCE</scope>
    <source>
        <strain evidence="6">Liverpool</strain>
    </source>
</reference>
<dbReference type="CDD" id="cd03784">
    <property type="entry name" value="GT1_Gtf-like"/>
    <property type="match status" value="1"/>
</dbReference>
<keyword evidence="2 4" id="KW-0328">Glycosyltransferase</keyword>
<protein>
    <recommendedName>
        <fullName evidence="5">UDP-glucuronosyltransferase</fullName>
        <ecNumber evidence="5">2.4.1.17</ecNumber>
    </recommendedName>
</protein>
<dbReference type="Pfam" id="PF00201">
    <property type="entry name" value="UDPGT"/>
    <property type="match status" value="1"/>
</dbReference>
<keyword evidence="5" id="KW-0472">Membrane</keyword>
<organism evidence="6 7">
    <name type="scientific">Aedes aegypti</name>
    <name type="common">Yellowfever mosquito</name>
    <name type="synonym">Culex aegypti</name>
    <dbReference type="NCBI Taxonomy" id="7159"/>
    <lineage>
        <taxon>Eukaryota</taxon>
        <taxon>Metazoa</taxon>
        <taxon>Ecdysozoa</taxon>
        <taxon>Arthropoda</taxon>
        <taxon>Hexapoda</taxon>
        <taxon>Insecta</taxon>
        <taxon>Pterygota</taxon>
        <taxon>Neoptera</taxon>
        <taxon>Endopterygota</taxon>
        <taxon>Diptera</taxon>
        <taxon>Nematocera</taxon>
        <taxon>Culicoidea</taxon>
        <taxon>Culicidae</taxon>
        <taxon>Culicinae</taxon>
        <taxon>Aedini</taxon>
        <taxon>Aedes</taxon>
        <taxon>Stegomyia</taxon>
    </lineage>
</organism>
<comment type="catalytic activity">
    <reaction evidence="5">
        <text>glucuronate acceptor + UDP-alpha-D-glucuronate = acceptor beta-D-glucuronoside + UDP + H(+)</text>
        <dbReference type="Rhea" id="RHEA:21032"/>
        <dbReference type="ChEBI" id="CHEBI:15378"/>
        <dbReference type="ChEBI" id="CHEBI:58052"/>
        <dbReference type="ChEBI" id="CHEBI:58223"/>
        <dbReference type="ChEBI" id="CHEBI:132367"/>
        <dbReference type="ChEBI" id="CHEBI:132368"/>
        <dbReference type="EC" id="2.4.1.17"/>
    </reaction>
</comment>
<reference evidence="6" key="2">
    <citation type="journal article" date="2007" name="Science">
        <title>Genome sequence of Aedes aegypti, a major arbovirus vector.</title>
        <authorList>
            <person name="Nene V."/>
            <person name="Wortman J.R."/>
            <person name="Lawson D."/>
            <person name="Haas B."/>
            <person name="Kodira C."/>
            <person name="Tu Z.J."/>
            <person name="Loftus B."/>
            <person name="Xi Z."/>
            <person name="Megy K."/>
            <person name="Grabherr M."/>
            <person name="Ren Q."/>
            <person name="Zdobnov E.M."/>
            <person name="Lobo N.F."/>
            <person name="Campbell K.S."/>
            <person name="Brown S.E."/>
            <person name="Bonaldo M.F."/>
            <person name="Zhu J."/>
            <person name="Sinkins S.P."/>
            <person name="Hogenkamp D.G."/>
            <person name="Amedeo P."/>
            <person name="Arensburger P."/>
            <person name="Atkinson P.W."/>
            <person name="Bidwell S."/>
            <person name="Biedler J."/>
            <person name="Birney E."/>
            <person name="Bruggner R.V."/>
            <person name="Costas J."/>
            <person name="Coy M.R."/>
            <person name="Crabtree J."/>
            <person name="Crawford M."/>
            <person name="Debruyn B."/>
            <person name="Decaprio D."/>
            <person name="Eiglmeier K."/>
            <person name="Eisenstadt E."/>
            <person name="El-Dorry H."/>
            <person name="Gelbart W.M."/>
            <person name="Gomes S.L."/>
            <person name="Hammond M."/>
            <person name="Hannick L.I."/>
            <person name="Hogan J.R."/>
            <person name="Holmes M.H."/>
            <person name="Jaffe D."/>
            <person name="Johnston J.S."/>
            <person name="Kennedy R.C."/>
            <person name="Koo H."/>
            <person name="Kravitz S."/>
            <person name="Kriventseva E.V."/>
            <person name="Kulp D."/>
            <person name="Labutti K."/>
            <person name="Lee E."/>
            <person name="Li S."/>
            <person name="Lovin D.D."/>
            <person name="Mao C."/>
            <person name="Mauceli E."/>
            <person name="Menck C.F."/>
            <person name="Miller J.R."/>
            <person name="Montgomery P."/>
            <person name="Mori A."/>
            <person name="Nascimento A.L."/>
            <person name="Naveira H.F."/>
            <person name="Nusbaum C."/>
            <person name="O'leary S."/>
            <person name="Orvis J."/>
            <person name="Pertea M."/>
            <person name="Quesneville H."/>
            <person name="Reidenbach K.R."/>
            <person name="Rogers Y.H."/>
            <person name="Roth C.W."/>
            <person name="Schneider J.R."/>
            <person name="Schatz M."/>
            <person name="Shumway M."/>
            <person name="Stanke M."/>
            <person name="Stinson E.O."/>
            <person name="Tubio J.M."/>
            <person name="Vanzee J.P."/>
            <person name="Verjovski-Almeida S."/>
            <person name="Werner D."/>
            <person name="White O."/>
            <person name="Wyder S."/>
            <person name="Zeng Q."/>
            <person name="Zhao Q."/>
            <person name="Zhao Y."/>
            <person name="Hill C.A."/>
            <person name="Raikhel A.S."/>
            <person name="Soares M.B."/>
            <person name="Knudson D.L."/>
            <person name="Lee N.H."/>
            <person name="Galagan J."/>
            <person name="Salzberg S.L."/>
            <person name="Paulsen I.T."/>
            <person name="Dimopoulos G."/>
            <person name="Collins F.H."/>
            <person name="Birren B."/>
            <person name="Fraser-Liggett C.M."/>
            <person name="Severson D.W."/>
        </authorList>
    </citation>
    <scope>NUCLEOTIDE SEQUENCE [LARGE SCALE GENOMIC DNA]</scope>
    <source>
        <strain evidence="6">Liverpool</strain>
    </source>
</reference>
<accession>A0A1S4EZV5</accession>
<feature type="transmembrane region" description="Helical" evidence="5">
    <location>
        <begin position="479"/>
        <end position="503"/>
    </location>
</feature>
<dbReference type="SUPFAM" id="SSF53756">
    <property type="entry name" value="UDP-Glycosyltransferase/glycogen phosphorylase"/>
    <property type="match status" value="1"/>
</dbReference>
<dbReference type="OMA" id="TYGYSDF"/>
<evidence type="ECO:0000313" key="6">
    <source>
        <dbReference type="EMBL" id="EAT47039.1"/>
    </source>
</evidence>
<dbReference type="Proteomes" id="UP000682892">
    <property type="component" value="Unassembled WGS sequence"/>
</dbReference>
<keyword evidence="5" id="KW-1133">Transmembrane helix</keyword>
<feature type="chain" id="PRO_5036516309" description="UDP-glucuronosyltransferase" evidence="5">
    <location>
        <begin position="18"/>
        <end position="517"/>
    </location>
</feature>
<keyword evidence="5" id="KW-0732">Signal</keyword>
<dbReference type="GO" id="GO:0016020">
    <property type="term" value="C:membrane"/>
    <property type="evidence" value="ECO:0007669"/>
    <property type="project" value="UniProtKB-SubCell"/>
</dbReference>
<evidence type="ECO:0000256" key="4">
    <source>
        <dbReference type="RuleBase" id="RU003718"/>
    </source>
</evidence>
<reference evidence="6" key="1">
    <citation type="submission" date="2005-10" db="EMBL/GenBank/DDBJ databases">
        <authorList>
            <person name="Loftus B.J."/>
            <person name="Nene V.M."/>
            <person name="Hannick L.I."/>
            <person name="Bidwell S."/>
            <person name="Haas B."/>
            <person name="Amedeo P."/>
            <person name="Orvis J."/>
            <person name="Wortman J.R."/>
            <person name="White O.R."/>
            <person name="Salzberg S."/>
            <person name="Shumway M."/>
            <person name="Koo H."/>
            <person name="Zhao Y."/>
            <person name="Holmes M."/>
            <person name="Miller J."/>
            <person name="Schatz M."/>
            <person name="Pop M."/>
            <person name="Pai G."/>
            <person name="Utterback T."/>
            <person name="Rogers Y.-H."/>
            <person name="Kravitz S."/>
            <person name="Fraser C.M."/>
        </authorList>
    </citation>
    <scope>NUCLEOTIDE SEQUENCE</scope>
    <source>
        <strain evidence="6">Liverpool</strain>
    </source>
</reference>
<comment type="subcellular location">
    <subcellularLocation>
        <location evidence="5">Membrane</location>
        <topology evidence="5">Single-pass membrane protein</topology>
    </subcellularLocation>
</comment>
<keyword evidence="5" id="KW-0812">Transmembrane</keyword>
<keyword evidence="3 4" id="KW-0808">Transferase</keyword>
<name>A0A1S4EZV5_AEDAE</name>
<evidence type="ECO:0000256" key="3">
    <source>
        <dbReference type="ARBA" id="ARBA00022679"/>
    </source>
</evidence>
<dbReference type="AlphaFoldDB" id="A0A1S4EZV5"/>
<dbReference type="InterPro" id="IPR050271">
    <property type="entry name" value="UDP-glycosyltransferase"/>
</dbReference>
<dbReference type="EMBL" id="CH477228">
    <property type="protein sequence ID" value="EAT47039.1"/>
    <property type="molecule type" value="Genomic_DNA"/>
</dbReference>
<dbReference type="GO" id="GO:0015020">
    <property type="term" value="F:glucuronosyltransferase activity"/>
    <property type="evidence" value="ECO:0007669"/>
    <property type="project" value="UniProtKB-EC"/>
</dbReference>
<dbReference type="OrthoDB" id="5835829at2759"/>
<evidence type="ECO:0000256" key="2">
    <source>
        <dbReference type="ARBA" id="ARBA00022676"/>
    </source>
</evidence>
<proteinExistence type="inferred from homology"/>
<dbReference type="KEGG" id="aag:5572427"/>
<gene>
    <name evidence="6" type="ORF">AaeL_AAEL001816</name>
</gene>
<sequence length="517" mass="59886">MQLLFLLLALLISAVHSYKVLFLVPFPGPSHWLMLKHFIRELTERGNEVTCITSFKFGEPIQNYTEVLIDPAYPIREKFPLSTIFETKSYSNDFNNLFLYWTMGLETSRFGLENDHVQKFLKRDDLQFDLVVSEQFFQESWLMFAHKYNAPIVTISTYGYSDFMDRAMGVLTPWSFVPHMLLDYEDSMNFVQRAYNVFLSMLDYTIREYYYLPKQNEMAKEFFGDLEKQRGTMPSVQTLEKSISVVLVNSHPTLAKPRPSMVGLVDIAGAHIRPTKPLPDDLQKFMDGAKHGVIYFSLGAYLQSSQIPIEKRNALLNVFSKLKQRVVWKFETNNLENVPSNVMIRNWAPQNDILAHENVVLFISHGGQFGTFESMYHGVPTLFMPFFGDQHRNALRAVRSGYARKTIFVDITEHTLMSEISQMVDNKRYYNRAKEIATVFRDTIVNPMNESMFWMDYVVRHKGAAHLKSNAVNFSLVQYLLLDVLGTVLVSVVVLFSVIRVCCCRKSRKSISKQKKQ</sequence>
<dbReference type="InterPro" id="IPR002213">
    <property type="entry name" value="UDP_glucos_trans"/>
</dbReference>
<dbReference type="PANTHER" id="PTHR48043">
    <property type="entry name" value="EG:EG0003.4 PROTEIN-RELATED"/>
    <property type="match status" value="1"/>
</dbReference>
<dbReference type="PROSITE" id="PS00375">
    <property type="entry name" value="UDPGT"/>
    <property type="match status" value="1"/>
</dbReference>
<evidence type="ECO:0000256" key="1">
    <source>
        <dbReference type="ARBA" id="ARBA00009995"/>
    </source>
</evidence>
<dbReference type="PANTHER" id="PTHR48043:SF60">
    <property type="entry name" value="UDP-GLUCURONOSYLTRANSFERASE"/>
    <property type="match status" value="1"/>
</dbReference>
<feature type="signal peptide" evidence="5">
    <location>
        <begin position="1"/>
        <end position="17"/>
    </location>
</feature>
<evidence type="ECO:0000313" key="7">
    <source>
        <dbReference type="Proteomes" id="UP000682892"/>
    </source>
</evidence>
<dbReference type="InterPro" id="IPR035595">
    <property type="entry name" value="UDP_glycos_trans_CS"/>
</dbReference>
<dbReference type="Gene3D" id="3.40.50.2000">
    <property type="entry name" value="Glycogen Phosphorylase B"/>
    <property type="match status" value="2"/>
</dbReference>
<dbReference type="EC" id="2.4.1.17" evidence="5"/>
<evidence type="ECO:0000256" key="5">
    <source>
        <dbReference type="RuleBase" id="RU362059"/>
    </source>
</evidence>
<dbReference type="FunFam" id="3.40.50.2000:FF:000050">
    <property type="entry name" value="UDP-glucuronosyltransferase"/>
    <property type="match status" value="1"/>
</dbReference>
<comment type="similarity">
    <text evidence="1 4">Belongs to the UDP-glycosyltransferase family.</text>
</comment>